<organism evidence="2 3">
    <name type="scientific">Panagrolaimus superbus</name>
    <dbReference type="NCBI Taxonomy" id="310955"/>
    <lineage>
        <taxon>Eukaryota</taxon>
        <taxon>Metazoa</taxon>
        <taxon>Ecdysozoa</taxon>
        <taxon>Nematoda</taxon>
        <taxon>Chromadorea</taxon>
        <taxon>Rhabditida</taxon>
        <taxon>Tylenchina</taxon>
        <taxon>Panagrolaimomorpha</taxon>
        <taxon>Panagrolaimoidea</taxon>
        <taxon>Panagrolaimidae</taxon>
        <taxon>Panagrolaimus</taxon>
    </lineage>
</organism>
<dbReference type="AlphaFoldDB" id="A0A914YQ22"/>
<evidence type="ECO:0000313" key="2">
    <source>
        <dbReference type="Proteomes" id="UP000887577"/>
    </source>
</evidence>
<proteinExistence type="predicted"/>
<keyword evidence="2" id="KW-1185">Reference proteome</keyword>
<evidence type="ECO:0000313" key="3">
    <source>
        <dbReference type="WBParaSite" id="PSU_v2.g19465.t1"/>
    </source>
</evidence>
<feature type="compositionally biased region" description="Low complexity" evidence="1">
    <location>
        <begin position="100"/>
        <end position="137"/>
    </location>
</feature>
<name>A0A914YQ22_9BILA</name>
<feature type="region of interest" description="Disordered" evidence="1">
    <location>
        <begin position="65"/>
        <end position="222"/>
    </location>
</feature>
<feature type="compositionally biased region" description="Polar residues" evidence="1">
    <location>
        <begin position="81"/>
        <end position="99"/>
    </location>
</feature>
<feature type="region of interest" description="Disordered" evidence="1">
    <location>
        <begin position="234"/>
        <end position="280"/>
    </location>
</feature>
<dbReference type="Proteomes" id="UP000887577">
    <property type="component" value="Unplaced"/>
</dbReference>
<protein>
    <submittedName>
        <fullName evidence="3">Uncharacterized protein</fullName>
    </submittedName>
</protein>
<dbReference type="WBParaSite" id="PSU_v2.g19465.t1">
    <property type="protein sequence ID" value="PSU_v2.g19465.t1"/>
    <property type="gene ID" value="PSU_v2.g19465"/>
</dbReference>
<feature type="compositionally biased region" description="Basic residues" evidence="1">
    <location>
        <begin position="234"/>
        <end position="245"/>
    </location>
</feature>
<reference evidence="3" key="1">
    <citation type="submission" date="2022-11" db="UniProtKB">
        <authorList>
            <consortium name="WormBaseParasite"/>
        </authorList>
    </citation>
    <scope>IDENTIFICATION</scope>
</reference>
<accession>A0A914YQ22</accession>
<feature type="compositionally biased region" description="Low complexity" evidence="1">
    <location>
        <begin position="168"/>
        <end position="178"/>
    </location>
</feature>
<sequence>MGIVFRNDVELGVHKASEHGNASRNVNIDFQFSGRNLGSRNLRNGAQNERDYPTPVRQERLSVIPSDAAPPSLPSRIVPSAQAQQRQLVPSNVINTQDFPTLTSAPSSSSTASLPNWRQEVQSLRRPPQQSSQVRLQISSGEQFPTLGGGGTSRTAPAAETFPSLGGKSKNNNSAANSVWGKGKPIQLFTPNNPPPPKPKAPETPRRQFIPLPDPGPQEPETIDPLFRVEAAKKEKRKAAKKKSKTVPVSAFANREQPEDFVQPSKFDALAEDDEPKSAKKNKVNKINYALTSDNTVKIVIYF</sequence>
<evidence type="ECO:0000256" key="1">
    <source>
        <dbReference type="SAM" id="MobiDB-lite"/>
    </source>
</evidence>